<name>A0A9P1CNT9_9DINO</name>
<reference evidence="2" key="1">
    <citation type="submission" date="2022-10" db="EMBL/GenBank/DDBJ databases">
        <authorList>
            <person name="Chen Y."/>
            <person name="Dougan E. K."/>
            <person name="Chan C."/>
            <person name="Rhodes N."/>
            <person name="Thang M."/>
        </authorList>
    </citation>
    <scope>NUCLEOTIDE SEQUENCE</scope>
</reference>
<dbReference type="AlphaFoldDB" id="A0A9P1CNT9"/>
<dbReference type="GO" id="GO:0006508">
    <property type="term" value="P:proteolysis"/>
    <property type="evidence" value="ECO:0007669"/>
    <property type="project" value="UniProtKB-KW"/>
</dbReference>
<evidence type="ECO:0000313" key="2">
    <source>
        <dbReference type="EMBL" id="CAI3994422.1"/>
    </source>
</evidence>
<accession>A0A9P1CNT9</accession>
<keyword evidence="4" id="KW-0645">Protease</keyword>
<dbReference type="OrthoDB" id="427820at2759"/>
<feature type="region of interest" description="Disordered" evidence="1">
    <location>
        <begin position="119"/>
        <end position="179"/>
    </location>
</feature>
<evidence type="ECO:0000313" key="5">
    <source>
        <dbReference type="Proteomes" id="UP001152797"/>
    </source>
</evidence>
<keyword evidence="5" id="KW-1185">Reference proteome</keyword>
<gene>
    <name evidence="2" type="ORF">C1SCF055_LOCUS21069</name>
</gene>
<feature type="compositionally biased region" description="Low complexity" evidence="1">
    <location>
        <begin position="122"/>
        <end position="137"/>
    </location>
</feature>
<dbReference type="GO" id="GO:0008233">
    <property type="term" value="F:peptidase activity"/>
    <property type="evidence" value="ECO:0007669"/>
    <property type="project" value="UniProtKB-KW"/>
</dbReference>
<dbReference type="EMBL" id="CAMXCT010001949">
    <property type="protein sequence ID" value="CAI3994422.1"/>
    <property type="molecule type" value="Genomic_DNA"/>
</dbReference>
<dbReference type="EMBL" id="CAMXCT030001949">
    <property type="protein sequence ID" value="CAL4781734.1"/>
    <property type="molecule type" value="Genomic_DNA"/>
</dbReference>
<proteinExistence type="predicted"/>
<sequence>MTEFKRTTQAVDEIEALVQSLLDGTNGDLQHLGELIGKTGATVEKLSRKAAETDPTRQTYGPQMREKVNLLAERWASVGGLARDVLTQRGGHVVAPVEGDTGPPPPPRLVQSAVLWQPPQAPATAASTAAPMGAVTAPSQPSAAERRERAAAAAERRSQPSTASQPVQPSQSSGSARQPVPVVARMDSLMHLVHCVFVGHGYQNEHNEDRSGLHKLRYIHERKQAILAVYVPLQQHLVTYVTIDGSSDSPIKATVQVGMPVAAVQAKIDYLLLYPLLYRQCLPTLESTPPEALFGSLCGLSIPALASLGCTCRSMSASVLNDDLVWLRVALSLAPSRELQAELAAVKRREENGEALPQGIYKGMVRTEAPYSCSALNSFDTFFLSMHIHMTCAQLISVIFEIIYFTTA</sequence>
<dbReference type="EMBL" id="CAMXCT020001949">
    <property type="protein sequence ID" value="CAL1147797.1"/>
    <property type="molecule type" value="Genomic_DNA"/>
</dbReference>
<dbReference type="Proteomes" id="UP001152797">
    <property type="component" value="Unassembled WGS sequence"/>
</dbReference>
<reference evidence="3" key="2">
    <citation type="submission" date="2024-04" db="EMBL/GenBank/DDBJ databases">
        <authorList>
            <person name="Chen Y."/>
            <person name="Shah S."/>
            <person name="Dougan E. K."/>
            <person name="Thang M."/>
            <person name="Chan C."/>
        </authorList>
    </citation>
    <scope>NUCLEOTIDE SEQUENCE [LARGE SCALE GENOMIC DNA]</scope>
</reference>
<comment type="caution">
    <text evidence="2">The sequence shown here is derived from an EMBL/GenBank/DDBJ whole genome shotgun (WGS) entry which is preliminary data.</text>
</comment>
<feature type="compositionally biased region" description="Basic and acidic residues" evidence="1">
    <location>
        <begin position="144"/>
        <end position="158"/>
    </location>
</feature>
<keyword evidence="4" id="KW-0378">Hydrolase</keyword>
<evidence type="ECO:0000256" key="1">
    <source>
        <dbReference type="SAM" id="MobiDB-lite"/>
    </source>
</evidence>
<feature type="compositionally biased region" description="Low complexity" evidence="1">
    <location>
        <begin position="159"/>
        <end position="175"/>
    </location>
</feature>
<organism evidence="2">
    <name type="scientific">Cladocopium goreaui</name>
    <dbReference type="NCBI Taxonomy" id="2562237"/>
    <lineage>
        <taxon>Eukaryota</taxon>
        <taxon>Sar</taxon>
        <taxon>Alveolata</taxon>
        <taxon>Dinophyceae</taxon>
        <taxon>Suessiales</taxon>
        <taxon>Symbiodiniaceae</taxon>
        <taxon>Cladocopium</taxon>
    </lineage>
</organism>
<evidence type="ECO:0000313" key="4">
    <source>
        <dbReference type="EMBL" id="CAL4781734.1"/>
    </source>
</evidence>
<evidence type="ECO:0000313" key="3">
    <source>
        <dbReference type="EMBL" id="CAL1147797.1"/>
    </source>
</evidence>
<protein>
    <submittedName>
        <fullName evidence="4">Protease Do-like PDZ domain-containing protein</fullName>
    </submittedName>
</protein>